<dbReference type="Gene3D" id="3.40.50.720">
    <property type="entry name" value="NAD(P)-binding Rossmann-like Domain"/>
    <property type="match status" value="1"/>
</dbReference>
<dbReference type="Gene3D" id="3.30.360.10">
    <property type="entry name" value="Dihydrodipicolinate Reductase, domain 2"/>
    <property type="match status" value="1"/>
</dbReference>
<dbReference type="PANTHER" id="PTHR22604:SF105">
    <property type="entry name" value="TRANS-1,2-DIHYDROBENZENE-1,2-DIOL DEHYDROGENASE"/>
    <property type="match status" value="1"/>
</dbReference>
<dbReference type="Pfam" id="PF22725">
    <property type="entry name" value="GFO_IDH_MocA_C3"/>
    <property type="match status" value="1"/>
</dbReference>
<dbReference type="InterPro" id="IPR036291">
    <property type="entry name" value="NAD(P)-bd_dom_sf"/>
</dbReference>
<name>A0A7Y9Z7K8_9MICO</name>
<keyword evidence="2" id="KW-0560">Oxidoreductase</keyword>
<dbReference type="InterPro" id="IPR055170">
    <property type="entry name" value="GFO_IDH_MocA-like_dom"/>
</dbReference>
<dbReference type="RefSeq" id="WP_062074722.1">
    <property type="nucleotide sequence ID" value="NZ_BBRC01000004.1"/>
</dbReference>
<dbReference type="SUPFAM" id="SSF55347">
    <property type="entry name" value="Glyceraldehyde-3-phosphate dehydrogenase-like, C-terminal domain"/>
    <property type="match status" value="1"/>
</dbReference>
<evidence type="ECO:0000313" key="7">
    <source>
        <dbReference type="Proteomes" id="UP000547973"/>
    </source>
</evidence>
<evidence type="ECO:0000259" key="4">
    <source>
        <dbReference type="Pfam" id="PF01408"/>
    </source>
</evidence>
<dbReference type="EMBL" id="JACBZO010000001">
    <property type="protein sequence ID" value="NYI40299.1"/>
    <property type="molecule type" value="Genomic_DNA"/>
</dbReference>
<protein>
    <submittedName>
        <fullName evidence="6">Putative dehydrogenase</fullName>
    </submittedName>
</protein>
<dbReference type="Pfam" id="PF01408">
    <property type="entry name" value="GFO_IDH_MocA"/>
    <property type="match status" value="1"/>
</dbReference>
<evidence type="ECO:0000259" key="5">
    <source>
        <dbReference type="Pfam" id="PF22725"/>
    </source>
</evidence>
<organism evidence="6 7">
    <name type="scientific">Demequina lutea</name>
    <dbReference type="NCBI Taxonomy" id="431489"/>
    <lineage>
        <taxon>Bacteria</taxon>
        <taxon>Bacillati</taxon>
        <taxon>Actinomycetota</taxon>
        <taxon>Actinomycetes</taxon>
        <taxon>Micrococcales</taxon>
        <taxon>Demequinaceae</taxon>
        <taxon>Demequina</taxon>
    </lineage>
</organism>
<dbReference type="GO" id="GO:0000166">
    <property type="term" value="F:nucleotide binding"/>
    <property type="evidence" value="ECO:0007669"/>
    <property type="project" value="InterPro"/>
</dbReference>
<evidence type="ECO:0000256" key="3">
    <source>
        <dbReference type="ARBA" id="ARBA00023027"/>
    </source>
</evidence>
<dbReference type="AlphaFoldDB" id="A0A7Y9Z7K8"/>
<keyword evidence="7" id="KW-1185">Reference proteome</keyword>
<feature type="domain" description="Gfo/Idh/MocA-like oxidoreductase N-terminal" evidence="4">
    <location>
        <begin position="12"/>
        <end position="130"/>
    </location>
</feature>
<dbReference type="Proteomes" id="UP000547973">
    <property type="component" value="Unassembled WGS sequence"/>
</dbReference>
<dbReference type="GO" id="GO:0016491">
    <property type="term" value="F:oxidoreductase activity"/>
    <property type="evidence" value="ECO:0007669"/>
    <property type="project" value="UniProtKB-KW"/>
</dbReference>
<comment type="similarity">
    <text evidence="1">Belongs to the Gfo/Idh/MocA family.</text>
</comment>
<dbReference type="OrthoDB" id="9815825at2"/>
<feature type="domain" description="GFO/IDH/MocA-like oxidoreductase" evidence="5">
    <location>
        <begin position="142"/>
        <end position="253"/>
    </location>
</feature>
<dbReference type="SUPFAM" id="SSF51735">
    <property type="entry name" value="NAD(P)-binding Rossmann-fold domains"/>
    <property type="match status" value="1"/>
</dbReference>
<gene>
    <name evidence="6" type="ORF">BKA03_000418</name>
</gene>
<dbReference type="PANTHER" id="PTHR22604">
    <property type="entry name" value="OXIDOREDUCTASES"/>
    <property type="match status" value="1"/>
</dbReference>
<reference evidence="6 7" key="1">
    <citation type="submission" date="2020-07" db="EMBL/GenBank/DDBJ databases">
        <title>Sequencing the genomes of 1000 actinobacteria strains.</title>
        <authorList>
            <person name="Klenk H.-P."/>
        </authorList>
    </citation>
    <scope>NUCLEOTIDE SEQUENCE [LARGE SCALE GENOMIC DNA]</scope>
    <source>
        <strain evidence="6 7">DSM 19970</strain>
    </source>
</reference>
<comment type="caution">
    <text evidence="6">The sequence shown here is derived from an EMBL/GenBank/DDBJ whole genome shotgun (WGS) entry which is preliminary data.</text>
</comment>
<evidence type="ECO:0000313" key="6">
    <source>
        <dbReference type="EMBL" id="NYI40299.1"/>
    </source>
</evidence>
<keyword evidence="3" id="KW-0520">NAD</keyword>
<proteinExistence type="inferred from homology"/>
<dbReference type="InterPro" id="IPR050984">
    <property type="entry name" value="Gfo/Idh/MocA_domain"/>
</dbReference>
<sequence>MNAPDPMSAPAIRWGILGAGGIAAKFAEAVKDYTASSVVAVASASSLEKAQDFAKAHDAGDAYQSYAELVARDDIDAIYVATTHNNHHEPAILAIQAGKNVLVEKSFAQNSAQAELILAAAEKAGVFVMEAMWTRHLPHVYKLRAAVEAGEIGDVTAVIADHGQKLTHVPRMYRADLAGGSLLDLGVYPIAFAHDFLGMPTSVTAVGDLTDEGVDNQVAMIFDYPTAQASLHTSMVGKSANTAQIIGTTGRFEVDSWFYTPTTIRLVRDDVTEWEFDGHVDNGFQFQAAEVARCIAAGLTESPIKTWQDTREVMALLDKVRAQIGVVYPNEK</sequence>
<dbReference type="InterPro" id="IPR000683">
    <property type="entry name" value="Gfo/Idh/MocA-like_OxRdtase_N"/>
</dbReference>
<accession>A0A7Y9Z7K8</accession>
<evidence type="ECO:0000256" key="1">
    <source>
        <dbReference type="ARBA" id="ARBA00010928"/>
    </source>
</evidence>
<evidence type="ECO:0000256" key="2">
    <source>
        <dbReference type="ARBA" id="ARBA00023002"/>
    </source>
</evidence>